<dbReference type="GO" id="GO:0009246">
    <property type="term" value="P:enterobacterial common antigen biosynthetic process"/>
    <property type="evidence" value="ECO:0007669"/>
    <property type="project" value="InterPro"/>
</dbReference>
<feature type="transmembrane region" description="Helical" evidence="6">
    <location>
        <begin position="350"/>
        <end position="370"/>
    </location>
</feature>
<dbReference type="RefSeq" id="WP_004300040.1">
    <property type="nucleotide sequence ID" value="NZ_BAABYJ010000001.1"/>
</dbReference>
<comment type="caution">
    <text evidence="9">The sequence shown here is derived from an EMBL/GenBank/DDBJ whole genome shotgun (WGS) entry which is preliminary data.</text>
</comment>
<evidence type="ECO:0000313" key="10">
    <source>
        <dbReference type="EMBL" id="KAA4625451.1"/>
    </source>
</evidence>
<gene>
    <name evidence="15" type="ORF">DWX70_13540</name>
    <name evidence="12" type="ORF">F3B53_08715</name>
    <name evidence="10" type="ORF">F3B90_15050</name>
    <name evidence="11" type="ORF">F3B98_24495</name>
    <name evidence="9" type="ORF">F3D66_30605</name>
    <name evidence="8" type="ORF">F3F25_23080</name>
    <name evidence="7" type="ORF">F3F51_21070</name>
    <name evidence="13" type="ORF">PO240_07960</name>
    <name evidence="14" type="ORF">PO382_07505</name>
</gene>
<dbReference type="Proteomes" id="UP000365824">
    <property type="component" value="Unassembled WGS sequence"/>
</dbReference>
<dbReference type="InterPro" id="IPR050833">
    <property type="entry name" value="Poly_Biosynth_Transport"/>
</dbReference>
<keyword evidence="4 6" id="KW-1133">Transmembrane helix</keyword>
<feature type="transmembrane region" description="Helical" evidence="6">
    <location>
        <begin position="316"/>
        <end position="338"/>
    </location>
</feature>
<evidence type="ECO:0000256" key="6">
    <source>
        <dbReference type="SAM" id="Phobius"/>
    </source>
</evidence>
<keyword evidence="22" id="KW-1185">Reference proteome</keyword>
<dbReference type="PANTHER" id="PTHR30250:SF11">
    <property type="entry name" value="O-ANTIGEN TRANSPORTER-RELATED"/>
    <property type="match status" value="1"/>
</dbReference>
<dbReference type="InterPro" id="IPR044550">
    <property type="entry name" value="WzxE"/>
</dbReference>
<protein>
    <submittedName>
        <fullName evidence="9">O-antigen translocase</fullName>
    </submittedName>
</protein>
<evidence type="ECO:0000256" key="3">
    <source>
        <dbReference type="ARBA" id="ARBA00022692"/>
    </source>
</evidence>
<evidence type="ECO:0000313" key="15">
    <source>
        <dbReference type="EMBL" id="RGS83393.1"/>
    </source>
</evidence>
<feature type="transmembrane region" description="Helical" evidence="6">
    <location>
        <begin position="463"/>
        <end position="481"/>
    </location>
</feature>
<feature type="transmembrane region" description="Helical" evidence="6">
    <location>
        <begin position="189"/>
        <end position="209"/>
    </location>
</feature>
<dbReference type="Proteomes" id="UP000266492">
    <property type="component" value="Unassembled WGS sequence"/>
</dbReference>
<evidence type="ECO:0000313" key="8">
    <source>
        <dbReference type="EMBL" id="KAA3924024.1"/>
    </source>
</evidence>
<evidence type="ECO:0000313" key="22">
    <source>
        <dbReference type="Proteomes" id="UP000473905"/>
    </source>
</evidence>
<accession>A0A139L8V5</accession>
<evidence type="ECO:0000313" key="16">
    <source>
        <dbReference type="Proteomes" id="UP000266492"/>
    </source>
</evidence>
<evidence type="ECO:0000313" key="19">
    <source>
        <dbReference type="Proteomes" id="UP000424805"/>
    </source>
</evidence>
<feature type="transmembrane region" description="Helical" evidence="6">
    <location>
        <begin position="436"/>
        <end position="457"/>
    </location>
</feature>
<feature type="transmembrane region" description="Helical" evidence="6">
    <location>
        <begin position="234"/>
        <end position="256"/>
    </location>
</feature>
<dbReference type="Proteomes" id="UP000473905">
    <property type="component" value="Unassembled WGS sequence"/>
</dbReference>
<reference evidence="13" key="3">
    <citation type="submission" date="2022-10" db="EMBL/GenBank/DDBJ databases">
        <title>Human gut microbiome strain richness.</title>
        <authorList>
            <person name="Chen-Liaw A."/>
        </authorList>
    </citation>
    <scope>NUCLEOTIDE SEQUENCE</scope>
    <source>
        <strain evidence="14">BSD2780120875st1_E1_BSD2780120875_150330</strain>
        <strain evidence="13">F7_m1001271B151109d0_201107</strain>
    </source>
</reference>
<dbReference type="EMBL" id="JAQNZF010000008">
    <property type="protein sequence ID" value="MDC2742069.1"/>
    <property type="molecule type" value="Genomic_DNA"/>
</dbReference>
<evidence type="ECO:0000313" key="14">
    <source>
        <dbReference type="EMBL" id="MDC2742069.1"/>
    </source>
</evidence>
<dbReference type="KEGG" id="boa:Bovatus_01178"/>
<dbReference type="Proteomes" id="UP000424805">
    <property type="component" value="Unassembled WGS sequence"/>
</dbReference>
<evidence type="ECO:0000256" key="1">
    <source>
        <dbReference type="ARBA" id="ARBA00004651"/>
    </source>
</evidence>
<evidence type="ECO:0000313" key="13">
    <source>
        <dbReference type="EMBL" id="MDC2407803.1"/>
    </source>
</evidence>
<dbReference type="EMBL" id="VWFC01000007">
    <property type="protein sequence ID" value="KAB1328046.1"/>
    <property type="molecule type" value="Genomic_DNA"/>
</dbReference>
<dbReference type="EMBL" id="QRVZ01000009">
    <property type="protein sequence ID" value="RGS83393.1"/>
    <property type="molecule type" value="Genomic_DNA"/>
</dbReference>
<dbReference type="Proteomes" id="UP000435985">
    <property type="component" value="Unassembled WGS sequence"/>
</dbReference>
<dbReference type="GO" id="GO:0005886">
    <property type="term" value="C:plasma membrane"/>
    <property type="evidence" value="ECO:0007669"/>
    <property type="project" value="UniProtKB-SubCell"/>
</dbReference>
<evidence type="ECO:0000313" key="11">
    <source>
        <dbReference type="EMBL" id="KAA4661044.1"/>
    </source>
</evidence>
<evidence type="ECO:0000313" key="7">
    <source>
        <dbReference type="EMBL" id="KAA3801596.1"/>
    </source>
</evidence>
<dbReference type="EMBL" id="JAQNWR010000004">
    <property type="protein sequence ID" value="MDC2407803.1"/>
    <property type="molecule type" value="Genomic_DNA"/>
</dbReference>
<reference evidence="17 18" key="2">
    <citation type="journal article" date="2019" name="Nat. Med.">
        <title>A library of human gut bacterial isolates paired with longitudinal multiomics data enables mechanistic microbiome research.</title>
        <authorList>
            <person name="Poyet M."/>
            <person name="Groussin M."/>
            <person name="Gibbons S.M."/>
            <person name="Avila-Pacheco J."/>
            <person name="Jiang X."/>
            <person name="Kearney S.M."/>
            <person name="Perrotta A.R."/>
            <person name="Berdy B."/>
            <person name="Zhao S."/>
            <person name="Lieberman T.D."/>
            <person name="Swanson P.K."/>
            <person name="Smith M."/>
            <person name="Roesemann S."/>
            <person name="Alexander J.E."/>
            <person name="Rich S.A."/>
            <person name="Livny J."/>
            <person name="Vlamakis H."/>
            <person name="Clish C."/>
            <person name="Bullock K."/>
            <person name="Deik A."/>
            <person name="Scott J."/>
            <person name="Pierce K.A."/>
            <person name="Xavier R.J."/>
            <person name="Alm E.J."/>
        </authorList>
    </citation>
    <scope>NUCLEOTIDE SEQUENCE [LARGE SCALE GENOMIC DNA]</scope>
    <source>
        <strain evidence="9 22">BIOML-A134</strain>
        <strain evidence="11 20">BIOML-A14</strain>
        <strain evidence="10 19">BIOML-A15</strain>
        <strain evidence="8 17">BIOML-A160</strain>
        <strain evidence="7 21">BIOML-A183</strain>
        <strain evidence="12 18">BIOML-A2</strain>
    </source>
</reference>
<evidence type="ECO:0000256" key="5">
    <source>
        <dbReference type="ARBA" id="ARBA00023136"/>
    </source>
</evidence>
<evidence type="ECO:0000313" key="12">
    <source>
        <dbReference type="EMBL" id="KAB1328046.1"/>
    </source>
</evidence>
<dbReference type="Proteomes" id="UP000460135">
    <property type="component" value="Unassembled WGS sequence"/>
</dbReference>
<evidence type="ECO:0000313" key="17">
    <source>
        <dbReference type="Proteomes" id="UP000365824"/>
    </source>
</evidence>
<evidence type="ECO:0000313" key="9">
    <source>
        <dbReference type="EMBL" id="KAA4088453.1"/>
    </source>
</evidence>
<feature type="transmembrane region" description="Helical" evidence="6">
    <location>
        <begin position="405"/>
        <end position="424"/>
    </location>
</feature>
<dbReference type="EMBL" id="VWLX01000018">
    <property type="protein sequence ID" value="KAA3801596.1"/>
    <property type="molecule type" value="Genomic_DNA"/>
</dbReference>
<dbReference type="CDD" id="cd13125">
    <property type="entry name" value="MATE_like_10"/>
    <property type="match status" value="1"/>
</dbReference>
<evidence type="ECO:0000313" key="21">
    <source>
        <dbReference type="Proteomes" id="UP000460135"/>
    </source>
</evidence>
<feature type="transmembrane region" description="Helical" evidence="6">
    <location>
        <begin position="21"/>
        <end position="40"/>
    </location>
</feature>
<feature type="transmembrane region" description="Helical" evidence="6">
    <location>
        <begin position="268"/>
        <end position="287"/>
    </location>
</feature>
<dbReference type="EMBL" id="VWFP01000015">
    <property type="protein sequence ID" value="KAA4625451.1"/>
    <property type="molecule type" value="Genomic_DNA"/>
</dbReference>
<keyword evidence="3 6" id="KW-0812">Transmembrane</keyword>
<sequence length="499" mass="56010">MSEAMDTENRNSYKQSLKATSLFGGVQIFNILIQIIRSKFAAVLLGPEGMGVMGLLNSTITMISSFTNCGLGTSAVRNIAEANGANDTKRIALIISVFRRLVWITGLTGALICLVSASLLSQVTFGNTDFTFAFIILSFSVLLMQLTSGQNALMQGMRKYRYLAKANVVGNAVGLIFIIPLYYFWKIDAIVPVLLFSNALIFILSYIYARKIKIEKEEITITDIKVEGRDMLKMGVLISLQGMLAILASYFIRIFISRMGSIDDVGLFNAGFTIVNTYVGLVFTAMATDYYPRLSAIASDNDSFVRAINQQAEISLLLLAPIIIAFIAYIRVAVVVLYSTKFIPTEGMMYWAMAAMFFKAMAWSMSYGLLAKGDSKVYFWNEFITVCYGLIFNMIGYYYWGLIGLGISSFIKYGFYFLQLWIICRIKCNLKFTRSIMKLFILFSCITAIVLTCKILMFGWSGYAVVTVFLVLTTYYSYTGLDRRIGIRQVIINKLHRKN</sequence>
<feature type="transmembrane region" description="Helical" evidence="6">
    <location>
        <begin position="101"/>
        <end position="120"/>
    </location>
</feature>
<evidence type="ECO:0000313" key="20">
    <source>
        <dbReference type="Proteomes" id="UP000435985"/>
    </source>
</evidence>
<feature type="transmembrane region" description="Helical" evidence="6">
    <location>
        <begin position="60"/>
        <end position="80"/>
    </location>
</feature>
<comment type="subcellular location">
    <subcellularLocation>
        <location evidence="1">Cell membrane</location>
        <topology evidence="1">Multi-pass membrane protein</topology>
    </subcellularLocation>
</comment>
<dbReference type="AlphaFoldDB" id="A0A139L8V5"/>
<dbReference type="Proteomes" id="UP000375690">
    <property type="component" value="Unassembled WGS sequence"/>
</dbReference>
<name>A0A139L8V5_BACOV</name>
<dbReference type="InterPro" id="IPR002797">
    <property type="entry name" value="Polysacc_synth"/>
</dbReference>
<keyword evidence="5 6" id="KW-0472">Membrane</keyword>
<feature type="transmembrane region" description="Helical" evidence="6">
    <location>
        <begin position="377"/>
        <end position="399"/>
    </location>
</feature>
<evidence type="ECO:0000256" key="2">
    <source>
        <dbReference type="ARBA" id="ARBA00022475"/>
    </source>
</evidence>
<evidence type="ECO:0000256" key="4">
    <source>
        <dbReference type="ARBA" id="ARBA00022989"/>
    </source>
</evidence>
<keyword evidence="2" id="KW-1003">Cell membrane</keyword>
<dbReference type="PANTHER" id="PTHR30250">
    <property type="entry name" value="PST FAMILY PREDICTED COLANIC ACID TRANSPORTER"/>
    <property type="match status" value="1"/>
</dbReference>
<dbReference type="EMBL" id="VWLB01000049">
    <property type="protein sequence ID" value="KAA3924024.1"/>
    <property type="molecule type" value="Genomic_DNA"/>
</dbReference>
<dbReference type="GeneID" id="29452665"/>
<dbReference type="Proteomes" id="UP001219389">
    <property type="component" value="Unassembled WGS sequence"/>
</dbReference>
<dbReference type="Pfam" id="PF01943">
    <property type="entry name" value="Polysacc_synt"/>
    <property type="match status" value="1"/>
</dbReference>
<proteinExistence type="predicted"/>
<dbReference type="EMBL" id="VWFO01000051">
    <property type="protein sequence ID" value="KAA4661044.1"/>
    <property type="molecule type" value="Genomic_DNA"/>
</dbReference>
<evidence type="ECO:0000313" key="18">
    <source>
        <dbReference type="Proteomes" id="UP000375690"/>
    </source>
</evidence>
<dbReference type="Proteomes" id="UP001214017">
    <property type="component" value="Unassembled WGS sequence"/>
</dbReference>
<reference evidence="15 16" key="1">
    <citation type="submission" date="2018-08" db="EMBL/GenBank/DDBJ databases">
        <title>A genome reference for cultivated species of the human gut microbiota.</title>
        <authorList>
            <person name="Zou Y."/>
            <person name="Xue W."/>
            <person name="Luo G."/>
        </authorList>
    </citation>
    <scope>NUCLEOTIDE SEQUENCE [LARGE SCALE GENOMIC DNA]</scope>
    <source>
        <strain evidence="15 16">AF20-9LB</strain>
    </source>
</reference>
<organism evidence="9 22">
    <name type="scientific">Bacteroides ovatus</name>
    <dbReference type="NCBI Taxonomy" id="28116"/>
    <lineage>
        <taxon>Bacteria</taxon>
        <taxon>Pseudomonadati</taxon>
        <taxon>Bacteroidota</taxon>
        <taxon>Bacteroidia</taxon>
        <taxon>Bacteroidales</taxon>
        <taxon>Bacteroidaceae</taxon>
        <taxon>Bacteroides</taxon>
    </lineage>
</organism>
<feature type="transmembrane region" description="Helical" evidence="6">
    <location>
        <begin position="162"/>
        <end position="183"/>
    </location>
</feature>
<dbReference type="STRING" id="28116.Bovatus_01178"/>
<feature type="transmembrane region" description="Helical" evidence="6">
    <location>
        <begin position="132"/>
        <end position="150"/>
    </location>
</feature>
<dbReference type="EMBL" id="VWKB01000080">
    <property type="protein sequence ID" value="KAA4088453.1"/>
    <property type="molecule type" value="Genomic_DNA"/>
</dbReference>